<dbReference type="PANTHER" id="PTHR43394:SF1">
    <property type="entry name" value="ATP-BINDING CASSETTE SUB-FAMILY B MEMBER 10, MITOCHONDRIAL"/>
    <property type="match status" value="1"/>
</dbReference>
<comment type="subcellular location">
    <subcellularLocation>
        <location evidence="1">Cell membrane</location>
        <topology evidence="1">Multi-pass membrane protein</topology>
    </subcellularLocation>
</comment>
<accession>A0ABV1NYA3</accession>
<dbReference type="Pfam" id="PF00664">
    <property type="entry name" value="ABC_membrane"/>
    <property type="match status" value="1"/>
</dbReference>
<keyword evidence="8" id="KW-0067">ATP-binding</keyword>
<proteinExistence type="predicted"/>
<dbReference type="InterPro" id="IPR003439">
    <property type="entry name" value="ABC_transporter-like_ATP-bd"/>
</dbReference>
<evidence type="ECO:0000313" key="8">
    <source>
        <dbReference type="EMBL" id="MEQ7847437.1"/>
    </source>
</evidence>
<feature type="transmembrane region" description="Helical" evidence="5">
    <location>
        <begin position="248"/>
        <end position="269"/>
    </location>
</feature>
<keyword evidence="4 5" id="KW-0472">Membrane</keyword>
<evidence type="ECO:0000256" key="1">
    <source>
        <dbReference type="ARBA" id="ARBA00004651"/>
    </source>
</evidence>
<gene>
    <name evidence="8" type="ORF">V6R90_09125</name>
</gene>
<dbReference type="PROSITE" id="PS00211">
    <property type="entry name" value="ABC_TRANSPORTER_1"/>
    <property type="match status" value="1"/>
</dbReference>
<reference evidence="8 9" key="1">
    <citation type="submission" date="2024-02" db="EMBL/GenBank/DDBJ databases">
        <title>Full genome sequence of Nocardioides kribbensis.</title>
        <authorList>
            <person name="Poletto B.L."/>
            <person name="Silva G."/>
            <person name="Galante D."/>
            <person name="Campos K.R."/>
            <person name="Santos M.B.N."/>
            <person name="Sacchi C.T."/>
        </authorList>
    </citation>
    <scope>NUCLEOTIDE SEQUENCE [LARGE SCALE GENOMIC DNA]</scope>
    <source>
        <strain evidence="8 9">O4R</strain>
    </source>
</reference>
<dbReference type="Gene3D" id="3.40.50.300">
    <property type="entry name" value="P-loop containing nucleotide triphosphate hydrolases"/>
    <property type="match status" value="1"/>
</dbReference>
<keyword evidence="9" id="KW-1185">Reference proteome</keyword>
<dbReference type="InterPro" id="IPR027417">
    <property type="entry name" value="P-loop_NTPase"/>
</dbReference>
<protein>
    <submittedName>
        <fullName evidence="8">ABC transporter ATP-binding protein</fullName>
    </submittedName>
</protein>
<feature type="transmembrane region" description="Helical" evidence="5">
    <location>
        <begin position="27"/>
        <end position="52"/>
    </location>
</feature>
<dbReference type="InterPro" id="IPR017871">
    <property type="entry name" value="ABC_transporter-like_CS"/>
</dbReference>
<dbReference type="Gene3D" id="1.20.1560.10">
    <property type="entry name" value="ABC transporter type 1, transmembrane domain"/>
    <property type="match status" value="1"/>
</dbReference>
<feature type="transmembrane region" description="Helical" evidence="5">
    <location>
        <begin position="64"/>
        <end position="82"/>
    </location>
</feature>
<dbReference type="Proteomes" id="UP001482520">
    <property type="component" value="Unassembled WGS sequence"/>
</dbReference>
<dbReference type="SUPFAM" id="SSF90123">
    <property type="entry name" value="ABC transporter transmembrane region"/>
    <property type="match status" value="1"/>
</dbReference>
<dbReference type="SUPFAM" id="SSF52540">
    <property type="entry name" value="P-loop containing nucleoside triphosphate hydrolases"/>
    <property type="match status" value="1"/>
</dbReference>
<evidence type="ECO:0000256" key="4">
    <source>
        <dbReference type="ARBA" id="ARBA00023136"/>
    </source>
</evidence>
<name>A0ABV1NYA3_9ACTN</name>
<comment type="caution">
    <text evidence="8">The sequence shown here is derived from an EMBL/GenBank/DDBJ whole genome shotgun (WGS) entry which is preliminary data.</text>
</comment>
<feature type="domain" description="ABC transporter" evidence="6">
    <location>
        <begin position="334"/>
        <end position="578"/>
    </location>
</feature>
<evidence type="ECO:0000313" key="9">
    <source>
        <dbReference type="Proteomes" id="UP001482520"/>
    </source>
</evidence>
<feature type="transmembrane region" description="Helical" evidence="5">
    <location>
        <begin position="141"/>
        <end position="159"/>
    </location>
</feature>
<evidence type="ECO:0000256" key="2">
    <source>
        <dbReference type="ARBA" id="ARBA00022692"/>
    </source>
</evidence>
<dbReference type="InterPro" id="IPR011527">
    <property type="entry name" value="ABC1_TM_dom"/>
</dbReference>
<dbReference type="GO" id="GO:0005524">
    <property type="term" value="F:ATP binding"/>
    <property type="evidence" value="ECO:0007669"/>
    <property type="project" value="UniProtKB-KW"/>
</dbReference>
<dbReference type="PROSITE" id="PS50893">
    <property type="entry name" value="ABC_TRANSPORTER_2"/>
    <property type="match status" value="1"/>
</dbReference>
<dbReference type="RefSeq" id="WP_349804454.1">
    <property type="nucleotide sequence ID" value="NZ_JBEGDP010000008.1"/>
</dbReference>
<dbReference type="PROSITE" id="PS50929">
    <property type="entry name" value="ABC_TM1F"/>
    <property type="match status" value="1"/>
</dbReference>
<feature type="transmembrane region" description="Helical" evidence="5">
    <location>
        <begin position="165"/>
        <end position="184"/>
    </location>
</feature>
<keyword evidence="8" id="KW-0547">Nucleotide-binding</keyword>
<evidence type="ECO:0000256" key="3">
    <source>
        <dbReference type="ARBA" id="ARBA00022989"/>
    </source>
</evidence>
<dbReference type="InterPro" id="IPR039421">
    <property type="entry name" value="Type_1_exporter"/>
</dbReference>
<sequence length="578" mass="59284">MPTTSAPAPATGGALLRRALRRNAPRLGGASALIAVWQVCEAMVPVMIGVVVDRAVATGSWSALALWGGVLCALFATLAFSYRGGAIVGEGALQREGHRLRTEVSGHLLDPRGARADQVPGDLLAVATGDADQAAAVLRQAWFAVAAVAGFAVTAVVLARIDLVLTLVVLVGVPVALLVNHLLAGPLTRRSAVRQEALGRATGIATDLVTGLRPLKGIGAEDVALARYRRESHRAAEASVAAARWEGLLYGATQGLSGVVLVVVALVAGSRALDGALSIGELIAVVGLAQFVAEPLQTLAYFVAQLAQSRASADRLVTVLATPRLLLAGEGAATGPADLALHDVHSGTLRGVDLRAAPGELVAVVAEDPADAAALVRLLRGELRPDLGEVRLGGTPLTDLTLAETRRLLLVADHQVDLFEGTLRSNVDPGGRLDDERLAAVLVASAADEVVAHCAGGLEEPVTVGGTTLSGGQRQRVGLARALAAPAPVLVLHDPTTAVDAATEHRIAAALVAERHPGEQGAAAATSAAPTTLLLTSSPVLLARAHRVVHLDGGRVRATGTHAQLVRDDAAYREAVLR</sequence>
<evidence type="ECO:0000259" key="6">
    <source>
        <dbReference type="PROSITE" id="PS50893"/>
    </source>
</evidence>
<dbReference type="Pfam" id="PF00005">
    <property type="entry name" value="ABC_tran"/>
    <property type="match status" value="1"/>
</dbReference>
<keyword evidence="2 5" id="KW-0812">Transmembrane</keyword>
<dbReference type="InterPro" id="IPR036640">
    <property type="entry name" value="ABC1_TM_sf"/>
</dbReference>
<organism evidence="8 9">
    <name type="scientific">Nocardioides kribbensis</name>
    <dbReference type="NCBI Taxonomy" id="305517"/>
    <lineage>
        <taxon>Bacteria</taxon>
        <taxon>Bacillati</taxon>
        <taxon>Actinomycetota</taxon>
        <taxon>Actinomycetes</taxon>
        <taxon>Propionibacteriales</taxon>
        <taxon>Nocardioidaceae</taxon>
        <taxon>Nocardioides</taxon>
    </lineage>
</organism>
<evidence type="ECO:0000259" key="7">
    <source>
        <dbReference type="PROSITE" id="PS50929"/>
    </source>
</evidence>
<dbReference type="PANTHER" id="PTHR43394">
    <property type="entry name" value="ATP-DEPENDENT PERMEASE MDL1, MITOCHONDRIAL"/>
    <property type="match status" value="1"/>
</dbReference>
<feature type="domain" description="ABC transmembrane type-1" evidence="7">
    <location>
        <begin position="29"/>
        <end position="308"/>
    </location>
</feature>
<evidence type="ECO:0000256" key="5">
    <source>
        <dbReference type="SAM" id="Phobius"/>
    </source>
</evidence>
<dbReference type="EMBL" id="JBEGDP010000008">
    <property type="protein sequence ID" value="MEQ7847437.1"/>
    <property type="molecule type" value="Genomic_DNA"/>
</dbReference>
<keyword evidence="3 5" id="KW-1133">Transmembrane helix</keyword>